<dbReference type="PANTHER" id="PTHR42643">
    <property type="entry name" value="IONOTROPIC RECEPTOR 20A-RELATED"/>
    <property type="match status" value="1"/>
</dbReference>
<dbReference type="GO" id="GO:0005886">
    <property type="term" value="C:plasma membrane"/>
    <property type="evidence" value="ECO:0007669"/>
    <property type="project" value="UniProtKB-SubCell"/>
</dbReference>
<dbReference type="Proteomes" id="UP001151699">
    <property type="component" value="Chromosome A"/>
</dbReference>
<evidence type="ECO:0000256" key="4">
    <source>
        <dbReference type="ARBA" id="ARBA00022692"/>
    </source>
</evidence>
<evidence type="ECO:0000256" key="7">
    <source>
        <dbReference type="ARBA" id="ARBA00023170"/>
    </source>
</evidence>
<dbReference type="AlphaFoldDB" id="A0A9Q0NB74"/>
<evidence type="ECO:0000256" key="10">
    <source>
        <dbReference type="SAM" id="SignalP"/>
    </source>
</evidence>
<proteinExistence type="inferred from homology"/>
<evidence type="ECO:0000256" key="6">
    <source>
        <dbReference type="ARBA" id="ARBA00023136"/>
    </source>
</evidence>
<dbReference type="Gene3D" id="1.10.287.70">
    <property type="match status" value="1"/>
</dbReference>
<evidence type="ECO:0000259" key="11">
    <source>
        <dbReference type="Pfam" id="PF00060"/>
    </source>
</evidence>
<dbReference type="Pfam" id="PF00060">
    <property type="entry name" value="Lig_chan"/>
    <property type="match status" value="1"/>
</dbReference>
<feature type="domain" description="Ionotropic glutamate receptor C-terminal" evidence="11">
    <location>
        <begin position="332"/>
        <end position="463"/>
    </location>
</feature>
<dbReference type="PANTHER" id="PTHR42643:SF33">
    <property type="entry name" value="GLUTAMATE RECEPTOR 2-LIKE PROTEIN"/>
    <property type="match status" value="1"/>
</dbReference>
<comment type="similarity">
    <text evidence="2">Belongs to the glutamate-gated ion channel (TC 1.A.10.1) family.</text>
</comment>
<keyword evidence="8" id="KW-0325">Glycoprotein</keyword>
<evidence type="ECO:0000256" key="8">
    <source>
        <dbReference type="ARBA" id="ARBA00023180"/>
    </source>
</evidence>
<evidence type="ECO:0000256" key="3">
    <source>
        <dbReference type="ARBA" id="ARBA00022475"/>
    </source>
</evidence>
<name>A0A9Q0NB74_9DIPT</name>
<evidence type="ECO:0000256" key="9">
    <source>
        <dbReference type="SAM" id="Phobius"/>
    </source>
</evidence>
<evidence type="ECO:0000313" key="13">
    <source>
        <dbReference type="EMBL" id="KAJ6647072.1"/>
    </source>
</evidence>
<dbReference type="InterPro" id="IPR052192">
    <property type="entry name" value="Insect_Ionotropic_Sensory_Rcpt"/>
</dbReference>
<keyword evidence="7 13" id="KW-0675">Receptor</keyword>
<gene>
    <name evidence="13" type="primary">Ir75a_3</name>
    <name evidence="13" type="ORF">Bhyg_02292</name>
</gene>
<dbReference type="GO" id="GO:0015276">
    <property type="term" value="F:ligand-gated monoatomic ion channel activity"/>
    <property type="evidence" value="ECO:0007669"/>
    <property type="project" value="InterPro"/>
</dbReference>
<keyword evidence="6 9" id="KW-0472">Membrane</keyword>
<organism evidence="13 14">
    <name type="scientific">Pseudolycoriella hygida</name>
    <dbReference type="NCBI Taxonomy" id="35572"/>
    <lineage>
        <taxon>Eukaryota</taxon>
        <taxon>Metazoa</taxon>
        <taxon>Ecdysozoa</taxon>
        <taxon>Arthropoda</taxon>
        <taxon>Hexapoda</taxon>
        <taxon>Insecta</taxon>
        <taxon>Pterygota</taxon>
        <taxon>Neoptera</taxon>
        <taxon>Endopterygota</taxon>
        <taxon>Diptera</taxon>
        <taxon>Nematocera</taxon>
        <taxon>Sciaroidea</taxon>
        <taxon>Sciaridae</taxon>
        <taxon>Pseudolycoriella</taxon>
    </lineage>
</organism>
<feature type="domain" description="Ionotropic receptor 75a N-terminal" evidence="12">
    <location>
        <begin position="22"/>
        <end position="209"/>
    </location>
</feature>
<evidence type="ECO:0000259" key="12">
    <source>
        <dbReference type="Pfam" id="PF24576"/>
    </source>
</evidence>
<dbReference type="InterPro" id="IPR001320">
    <property type="entry name" value="Iontro_rcpt_C"/>
</dbReference>
<keyword evidence="10" id="KW-0732">Signal</keyword>
<evidence type="ECO:0000313" key="14">
    <source>
        <dbReference type="Proteomes" id="UP001151699"/>
    </source>
</evidence>
<protein>
    <submittedName>
        <fullName evidence="13">Ionotropic receptor 75a</fullName>
    </submittedName>
</protein>
<dbReference type="SUPFAM" id="SSF53850">
    <property type="entry name" value="Periplasmic binding protein-like II"/>
    <property type="match status" value="1"/>
</dbReference>
<sequence>MKLHVALVLFGSITICICSQSTSLVKDYLTYNNLNTVLLIPCRNEPTVDSIRNLRTLQEYGGWTNVRDIADESLTTDSDKFFVRLSNAHCVVVSLDCNETIEFLSKASDRKLFHYERNWLIFGSNLSRSYDILREQNINVDAEVTLAIPLESDRSYELYEVYNPSSKHGGRLNVTRCGQWSESTGFHITFKQTKTQRRQNFNGITFPAVVTLRKVPKDITFMEHLRSNDLGYVNNVSRFGYHIFSLIMDIHNFKIHIHVANIFAYFDSSGWHGAIDAVNRSEVEFCLTPLRWENDRYGLLEQTIHIYHVRVLFIFRHPKSVPSNAFLLPFKSTLWYAIIGLSLLSACIVRNIFSVENHKKVTNSTKVVSTNEDSFSNSLLMVFGFIVQQGYFGNLLLTSSRILAIAVLTFSLLIYQFYSSFIVGSLLIESPKNIKTMKQLINSELTLGMDEVPYVENIYSYSKGESTEESYKRIMSNQKKSIMSTRAGLDLLKKGTHSPRIHN</sequence>
<feature type="transmembrane region" description="Helical" evidence="9">
    <location>
        <begin position="334"/>
        <end position="353"/>
    </location>
</feature>
<evidence type="ECO:0000256" key="2">
    <source>
        <dbReference type="ARBA" id="ARBA00008685"/>
    </source>
</evidence>
<feature type="transmembrane region" description="Helical" evidence="9">
    <location>
        <begin position="403"/>
        <end position="428"/>
    </location>
</feature>
<keyword evidence="14" id="KW-1185">Reference proteome</keyword>
<evidence type="ECO:0000256" key="5">
    <source>
        <dbReference type="ARBA" id="ARBA00022989"/>
    </source>
</evidence>
<dbReference type="InterPro" id="IPR057074">
    <property type="entry name" value="IR75A_N"/>
</dbReference>
<feature type="signal peptide" evidence="10">
    <location>
        <begin position="1"/>
        <end position="18"/>
    </location>
</feature>
<feature type="chain" id="PRO_5040262536" evidence="10">
    <location>
        <begin position="19"/>
        <end position="503"/>
    </location>
</feature>
<keyword evidence="5 9" id="KW-1133">Transmembrane helix</keyword>
<comment type="subcellular location">
    <subcellularLocation>
        <location evidence="1">Cell membrane</location>
        <topology evidence="1">Multi-pass membrane protein</topology>
    </subcellularLocation>
</comment>
<evidence type="ECO:0000256" key="1">
    <source>
        <dbReference type="ARBA" id="ARBA00004651"/>
    </source>
</evidence>
<keyword evidence="4 9" id="KW-0812">Transmembrane</keyword>
<dbReference type="GO" id="GO:0050906">
    <property type="term" value="P:detection of stimulus involved in sensory perception"/>
    <property type="evidence" value="ECO:0007669"/>
    <property type="project" value="UniProtKB-ARBA"/>
</dbReference>
<dbReference type="EMBL" id="WJQU01000001">
    <property type="protein sequence ID" value="KAJ6647072.1"/>
    <property type="molecule type" value="Genomic_DNA"/>
</dbReference>
<reference evidence="13" key="1">
    <citation type="submission" date="2022-07" db="EMBL/GenBank/DDBJ databases">
        <authorList>
            <person name="Trinca V."/>
            <person name="Uliana J.V.C."/>
            <person name="Torres T.T."/>
            <person name="Ward R.J."/>
            <person name="Monesi N."/>
        </authorList>
    </citation>
    <scope>NUCLEOTIDE SEQUENCE</scope>
    <source>
        <strain evidence="13">HSMRA1968</strain>
        <tissue evidence="13">Whole embryos</tissue>
    </source>
</reference>
<feature type="transmembrane region" description="Helical" evidence="9">
    <location>
        <begin position="374"/>
        <end position="391"/>
    </location>
</feature>
<dbReference type="OrthoDB" id="413361at2759"/>
<accession>A0A9Q0NB74</accession>
<comment type="caution">
    <text evidence="13">The sequence shown here is derived from an EMBL/GenBank/DDBJ whole genome shotgun (WGS) entry which is preliminary data.</text>
</comment>
<dbReference type="Pfam" id="PF24576">
    <property type="entry name" value="IR75A_N"/>
    <property type="match status" value="1"/>
</dbReference>
<keyword evidence="3" id="KW-1003">Cell membrane</keyword>